<proteinExistence type="predicted"/>
<evidence type="ECO:0000256" key="4">
    <source>
        <dbReference type="ARBA" id="ARBA00022692"/>
    </source>
</evidence>
<dbReference type="PANTHER" id="PTHR43266">
    <property type="entry name" value="MACROLIDE-EFFLUX PROTEIN"/>
    <property type="match status" value="1"/>
</dbReference>
<name>A0A9D6UM48_UNCSA</name>
<keyword evidence="4 7" id="KW-0812">Transmembrane</keyword>
<accession>A0A9D6UM48</accession>
<dbReference type="InterPro" id="IPR036259">
    <property type="entry name" value="MFS_trans_sf"/>
</dbReference>
<dbReference type="EMBL" id="JACRKR010000093">
    <property type="protein sequence ID" value="MBI5078749.1"/>
    <property type="molecule type" value="Genomic_DNA"/>
</dbReference>
<dbReference type="AlphaFoldDB" id="A0A9D6UM48"/>
<evidence type="ECO:0000256" key="1">
    <source>
        <dbReference type="ARBA" id="ARBA00004651"/>
    </source>
</evidence>
<gene>
    <name evidence="8" type="ORF">HZB08_01860</name>
</gene>
<feature type="transmembrane region" description="Helical" evidence="7">
    <location>
        <begin position="15"/>
        <end position="32"/>
    </location>
</feature>
<evidence type="ECO:0000256" key="5">
    <source>
        <dbReference type="ARBA" id="ARBA00022989"/>
    </source>
</evidence>
<keyword evidence="2" id="KW-0813">Transport</keyword>
<comment type="caution">
    <text evidence="8">The sequence shown here is derived from an EMBL/GenBank/DDBJ whole genome shotgun (WGS) entry which is preliminary data.</text>
</comment>
<dbReference type="Proteomes" id="UP000808761">
    <property type="component" value="Unassembled WGS sequence"/>
</dbReference>
<sequence length="125" mass="13763">MVNNAQRAAGEKRKSVGFLAVFSNLPFMLLWLGQLTSQMADRIFVYVLMVVIYQATHSNFGVSLPLLAFGIPSVLIAPWAGVLADRLDRKGILVVSDVIRGLLILLIIPLITKSLLWIFLVSLLA</sequence>
<evidence type="ECO:0000313" key="9">
    <source>
        <dbReference type="Proteomes" id="UP000808761"/>
    </source>
</evidence>
<evidence type="ECO:0000256" key="6">
    <source>
        <dbReference type="ARBA" id="ARBA00023136"/>
    </source>
</evidence>
<evidence type="ECO:0000313" key="8">
    <source>
        <dbReference type="EMBL" id="MBI5078749.1"/>
    </source>
</evidence>
<reference evidence="8" key="1">
    <citation type="submission" date="2020-07" db="EMBL/GenBank/DDBJ databases">
        <title>Huge and variable diversity of episymbiotic CPR bacteria and DPANN archaea in groundwater ecosystems.</title>
        <authorList>
            <person name="He C.Y."/>
            <person name="Keren R."/>
            <person name="Whittaker M."/>
            <person name="Farag I.F."/>
            <person name="Doudna J."/>
            <person name="Cate J.H.D."/>
            <person name="Banfield J.F."/>
        </authorList>
    </citation>
    <scope>NUCLEOTIDE SEQUENCE</scope>
    <source>
        <strain evidence="8">NC_groundwater_1860_Pr3_B-0.1um_51_7</strain>
    </source>
</reference>
<protein>
    <recommendedName>
        <fullName evidence="10">MFS transporter</fullName>
    </recommendedName>
</protein>
<feature type="transmembrane region" description="Helical" evidence="7">
    <location>
        <begin position="62"/>
        <end position="82"/>
    </location>
</feature>
<dbReference type="PANTHER" id="PTHR43266:SF2">
    <property type="entry name" value="MAJOR FACILITATOR SUPERFAMILY (MFS) PROFILE DOMAIN-CONTAINING PROTEIN"/>
    <property type="match status" value="1"/>
</dbReference>
<organism evidence="8 9">
    <name type="scientific">Candidatus Saganbacteria bacterium</name>
    <dbReference type="NCBI Taxonomy" id="2575572"/>
    <lineage>
        <taxon>Bacteria</taxon>
        <taxon>Bacillati</taxon>
        <taxon>Saganbacteria</taxon>
    </lineage>
</organism>
<keyword evidence="3" id="KW-1003">Cell membrane</keyword>
<keyword evidence="6 7" id="KW-0472">Membrane</keyword>
<dbReference type="Gene3D" id="1.20.1250.20">
    <property type="entry name" value="MFS general substrate transporter like domains"/>
    <property type="match status" value="1"/>
</dbReference>
<evidence type="ECO:0000256" key="3">
    <source>
        <dbReference type="ARBA" id="ARBA00022475"/>
    </source>
</evidence>
<evidence type="ECO:0000256" key="7">
    <source>
        <dbReference type="SAM" id="Phobius"/>
    </source>
</evidence>
<dbReference type="SUPFAM" id="SSF103473">
    <property type="entry name" value="MFS general substrate transporter"/>
    <property type="match status" value="1"/>
</dbReference>
<evidence type="ECO:0000256" key="2">
    <source>
        <dbReference type="ARBA" id="ARBA00022448"/>
    </source>
</evidence>
<evidence type="ECO:0008006" key="10">
    <source>
        <dbReference type="Google" id="ProtNLM"/>
    </source>
</evidence>
<feature type="transmembrane region" description="Helical" evidence="7">
    <location>
        <begin position="102"/>
        <end position="124"/>
    </location>
</feature>
<keyword evidence="5 7" id="KW-1133">Transmembrane helix</keyword>
<comment type="subcellular location">
    <subcellularLocation>
        <location evidence="1">Cell membrane</location>
        <topology evidence="1">Multi-pass membrane protein</topology>
    </subcellularLocation>
</comment>
<dbReference type="GO" id="GO:0005886">
    <property type="term" value="C:plasma membrane"/>
    <property type="evidence" value="ECO:0007669"/>
    <property type="project" value="UniProtKB-SubCell"/>
</dbReference>